<reference evidence="1 2" key="1">
    <citation type="journal article" date="2011" name="Science">
        <title>The ecoresponsive genome of Daphnia pulex.</title>
        <authorList>
            <person name="Colbourne J.K."/>
            <person name="Pfrender M.E."/>
            <person name="Gilbert D."/>
            <person name="Thomas W.K."/>
            <person name="Tucker A."/>
            <person name="Oakley T.H."/>
            <person name="Tokishita S."/>
            <person name="Aerts A."/>
            <person name="Arnold G.J."/>
            <person name="Basu M.K."/>
            <person name="Bauer D.J."/>
            <person name="Caceres C.E."/>
            <person name="Carmel L."/>
            <person name="Casola C."/>
            <person name="Choi J.H."/>
            <person name="Detter J.C."/>
            <person name="Dong Q."/>
            <person name="Dusheyko S."/>
            <person name="Eads B.D."/>
            <person name="Frohlich T."/>
            <person name="Geiler-Samerotte K.A."/>
            <person name="Gerlach D."/>
            <person name="Hatcher P."/>
            <person name="Jogdeo S."/>
            <person name="Krijgsveld J."/>
            <person name="Kriventseva E.V."/>
            <person name="Kultz D."/>
            <person name="Laforsch C."/>
            <person name="Lindquist E."/>
            <person name="Lopez J."/>
            <person name="Manak J.R."/>
            <person name="Muller J."/>
            <person name="Pangilinan J."/>
            <person name="Patwardhan R.P."/>
            <person name="Pitluck S."/>
            <person name="Pritham E.J."/>
            <person name="Rechtsteiner A."/>
            <person name="Rho M."/>
            <person name="Rogozin I.B."/>
            <person name="Sakarya O."/>
            <person name="Salamov A."/>
            <person name="Schaack S."/>
            <person name="Shapiro H."/>
            <person name="Shiga Y."/>
            <person name="Skalitzky C."/>
            <person name="Smith Z."/>
            <person name="Souvorov A."/>
            <person name="Sung W."/>
            <person name="Tang Z."/>
            <person name="Tsuchiya D."/>
            <person name="Tu H."/>
            <person name="Vos H."/>
            <person name="Wang M."/>
            <person name="Wolf Y.I."/>
            <person name="Yamagata H."/>
            <person name="Yamada T."/>
            <person name="Ye Y."/>
            <person name="Shaw J.R."/>
            <person name="Andrews J."/>
            <person name="Crease T.J."/>
            <person name="Tang H."/>
            <person name="Lucas S.M."/>
            <person name="Robertson H.M."/>
            <person name="Bork P."/>
            <person name="Koonin E.V."/>
            <person name="Zdobnov E.M."/>
            <person name="Grigoriev I.V."/>
            <person name="Lynch M."/>
            <person name="Boore J.L."/>
        </authorList>
    </citation>
    <scope>NUCLEOTIDE SEQUENCE [LARGE SCALE GENOMIC DNA]</scope>
</reference>
<proteinExistence type="predicted"/>
<evidence type="ECO:0000313" key="1">
    <source>
        <dbReference type="EMBL" id="EFX60567.1"/>
    </source>
</evidence>
<dbReference type="Proteomes" id="UP000000305">
    <property type="component" value="Unassembled WGS sequence"/>
</dbReference>
<name>E9I613_DAPPU</name>
<sequence length="175" mass="20686">MSRRVVRSSFAEKSKNSFPEIRRNENKWVKIRLEHQRKLLVGRLLNLSHGVSPVTNAVVTFVNVLPINQSSGPVQINVDLIKTIRLDRKLNHHFNKASKEIQNQIITALGGRKEEEEEVEVVGEKDRDEEWHMEEPTFEDEEDYTELMMVEEEEERFNQIDSLFREVELEWELTE</sequence>
<dbReference type="AlphaFoldDB" id="E9I613"/>
<protein>
    <submittedName>
        <fullName evidence="1">Uncharacterized protein</fullName>
    </submittedName>
</protein>
<dbReference type="EMBL" id="GL736058">
    <property type="protein sequence ID" value="EFX60567.1"/>
    <property type="molecule type" value="Genomic_DNA"/>
</dbReference>
<gene>
    <name evidence="1" type="ORF">DAPPUDRAFT_276762</name>
</gene>
<dbReference type="InParanoid" id="E9I613"/>
<evidence type="ECO:0000313" key="2">
    <source>
        <dbReference type="Proteomes" id="UP000000305"/>
    </source>
</evidence>
<accession>E9I613</accession>
<dbReference type="KEGG" id="dpx:DAPPUDRAFT_276762"/>
<organism evidence="1 2">
    <name type="scientific">Daphnia pulex</name>
    <name type="common">Water flea</name>
    <dbReference type="NCBI Taxonomy" id="6669"/>
    <lineage>
        <taxon>Eukaryota</taxon>
        <taxon>Metazoa</taxon>
        <taxon>Ecdysozoa</taxon>
        <taxon>Arthropoda</taxon>
        <taxon>Crustacea</taxon>
        <taxon>Branchiopoda</taxon>
        <taxon>Diplostraca</taxon>
        <taxon>Cladocera</taxon>
        <taxon>Anomopoda</taxon>
        <taxon>Daphniidae</taxon>
        <taxon>Daphnia</taxon>
    </lineage>
</organism>
<keyword evidence="2" id="KW-1185">Reference proteome</keyword>
<dbReference type="HOGENOM" id="CLU_1534123_0_0_1"/>